<dbReference type="OrthoDB" id="9767495at2"/>
<dbReference type="InterPro" id="IPR005097">
    <property type="entry name" value="Sacchrp_dh_NADP-bd"/>
</dbReference>
<feature type="domain" description="Saccharopine dehydrogenase NADP binding" evidence="1">
    <location>
        <begin position="10"/>
        <end position="151"/>
    </location>
</feature>
<dbReference type="InterPro" id="IPR023181">
    <property type="entry name" value="Homospermid_syn-like_C"/>
</dbReference>
<evidence type="ECO:0000313" key="4">
    <source>
        <dbReference type="Proteomes" id="UP000032748"/>
    </source>
</evidence>
<feature type="domain" description="Saccharopine dehydrogenase-like C-terminal" evidence="2">
    <location>
        <begin position="155"/>
        <end position="436"/>
    </location>
</feature>
<proteinExistence type="predicted"/>
<dbReference type="Gene3D" id="3.30.360.30">
    <property type="entry name" value="homospermidine synthase like"/>
    <property type="match status" value="1"/>
</dbReference>
<evidence type="ECO:0000259" key="1">
    <source>
        <dbReference type="Pfam" id="PF03435"/>
    </source>
</evidence>
<evidence type="ECO:0000259" key="2">
    <source>
        <dbReference type="Pfam" id="PF16653"/>
    </source>
</evidence>
<dbReference type="Pfam" id="PF16653">
    <property type="entry name" value="Sacchrp_dh_C"/>
    <property type="match status" value="1"/>
</dbReference>
<dbReference type="Proteomes" id="UP000032748">
    <property type="component" value="Chromosome"/>
</dbReference>
<evidence type="ECO:0000313" key="3">
    <source>
        <dbReference type="EMBL" id="AKA23509.1"/>
    </source>
</evidence>
<dbReference type="RefSeq" id="WP_045882058.1">
    <property type="nucleotide sequence ID" value="NZ_CP011110.1"/>
</dbReference>
<accession>A0A0D5XXS2</accession>
<organism evidence="3 4">
    <name type="scientific">Pseudomonas chlororaphis</name>
    <dbReference type="NCBI Taxonomy" id="587753"/>
    <lineage>
        <taxon>Bacteria</taxon>
        <taxon>Pseudomonadati</taxon>
        <taxon>Pseudomonadota</taxon>
        <taxon>Gammaproteobacteria</taxon>
        <taxon>Pseudomonadales</taxon>
        <taxon>Pseudomonadaceae</taxon>
        <taxon>Pseudomonas</taxon>
    </lineage>
</organism>
<dbReference type="Gene3D" id="3.40.50.720">
    <property type="entry name" value="NAD(P)-binding Rossmann-like Domain"/>
    <property type="match status" value="1"/>
</dbReference>
<dbReference type="PATRIC" id="fig|587753.10.peg.2057"/>
<name>A0A0D5XXS2_9PSED</name>
<protein>
    <submittedName>
        <fullName evidence="3">Homospermidine synthase</fullName>
    </submittedName>
</protein>
<dbReference type="KEGG" id="pcz:PCL1606_20560"/>
<dbReference type="AlphaFoldDB" id="A0A0D5XXS2"/>
<reference evidence="3 4" key="1">
    <citation type="journal article" date="2015" name="Mol. Plant Microbe Interact.">
        <title>Comparative Genomic Analysis of Pseudomonas chlororaphis PCL1606 Reveals New Insight into Antifungal Compounds Involved in Biocontrol.</title>
        <authorList>
            <person name="Calderon C.E."/>
            <person name="Ramos C."/>
            <person name="de Vicente A."/>
            <person name="Cazorla F.M."/>
        </authorList>
    </citation>
    <scope>NUCLEOTIDE SEQUENCE [LARGE SCALE GENOMIC DNA]</scope>
    <source>
        <strain evidence="3 4">PCL1606</strain>
    </source>
</reference>
<dbReference type="InterPro" id="IPR032095">
    <property type="entry name" value="Sacchrp_dh-like_C"/>
</dbReference>
<gene>
    <name evidence="3" type="ORF">PCL1606_20560</name>
</gene>
<dbReference type="Pfam" id="PF03435">
    <property type="entry name" value="Sacchrp_dh_NADP"/>
    <property type="match status" value="1"/>
</dbReference>
<sequence>MNALIAPGKIIFVGFGSIAESFVALLDQTHDLARIELIAIDPLRPPRQEFFQSEYHLNFIQARLDPNNLRDMLTPLVERDCFVINLSTDVSSLDLIELCHQAGALYLDTCIEPWPGGYSDPAQPMAHRTNYHLRECMLKLKKRLGGGPTAVVAHGANPGLVSHLVKQALVNLGNDLIPGFTPPQCREDWARTSKELGVKVIHIAEYDSQVAVEPKARGEFVNTWSVNGFISEAQQPAELGWGSHEKSLPEQGFEHESGSKAAIYIGKPGATVQVKTWTPHDQETLGFLVTHNEAISIADFLTGTFTDETYRPTVHYAYRPCDNAILSLLEWLGKSRQDPALKRVLKSEEIASGADHLGVLLMGHRKSCYWFGSTLSIEQARALAPLNTATTLQVAAGVLAGYLWALNHPDAGMVEAEDMDYQEVLAYAAPYLGGLQGFFSDWNPVQNDPGTFARNDPSDVWQFNNFLV</sequence>
<dbReference type="EMBL" id="CP011110">
    <property type="protein sequence ID" value="AKA23509.1"/>
    <property type="molecule type" value="Genomic_DNA"/>
</dbReference>